<comment type="function">
    <text evidence="12">CRISPR (clustered regularly interspaced short palindromic repeat) is an adaptive immune system that provides protection against mobile genetic elements (viruses, transposable elements and conjugative plasmids). CRISPR clusters contain spacers, sequences complementary to antecedent mobile elements, and target invading nucleic acids. CRISPR clusters are transcribed and processed into CRISPR RNA (crRNA). In type II CRISPR systems correct processing of pre-crRNA requires a trans-encoded small RNA (tracrRNA), endogenous ribonuclease 3 (rnc) and this protein. The tracrRNA serves as a guide for ribonuclease 3-aided processing of pre-crRNA. Subsequently Cas9/crRNA/tracrRNA endonucleolytically cleaves linear or circular dsDNA target complementary to the spacer; Cas9 is inactive in the absence of the 2 guide RNAs (gRNA). Cas9 recognizes the protospacer adjacent motif (PAM) in the CRISPR repeat sequences to help distinguish self versus nonself, as targets within the bacterial CRISPR locus do not have PAMs. PAM recognition is also required for catalytic activity.</text>
</comment>
<evidence type="ECO:0000256" key="13">
    <source>
        <dbReference type="SAM" id="Coils"/>
    </source>
</evidence>
<evidence type="ECO:0000256" key="10">
    <source>
        <dbReference type="ARBA" id="ARBA00023211"/>
    </source>
</evidence>
<dbReference type="InterPro" id="IPR033114">
    <property type="entry name" value="HNH_CAS9"/>
</dbReference>
<feature type="binding site" evidence="12">
    <location>
        <position position="10"/>
    </location>
    <ligand>
        <name>Mg(2+)</name>
        <dbReference type="ChEBI" id="CHEBI:18420"/>
        <label>2</label>
    </ligand>
</feature>
<dbReference type="GO" id="GO:0004519">
    <property type="term" value="F:endonuclease activity"/>
    <property type="evidence" value="ECO:0007669"/>
    <property type="project" value="UniProtKB-UniRule"/>
</dbReference>
<dbReference type="PROSITE" id="PS51749">
    <property type="entry name" value="HNH_CAS9"/>
    <property type="match status" value="1"/>
</dbReference>
<evidence type="ECO:0000313" key="15">
    <source>
        <dbReference type="EMBL" id="GCD78174.1"/>
    </source>
</evidence>
<proteinExistence type="inferred from homology"/>
<dbReference type="GO" id="GO:0043571">
    <property type="term" value="P:maintenance of CRISPR repeat elements"/>
    <property type="evidence" value="ECO:0007669"/>
    <property type="project" value="UniProtKB-UniRule"/>
</dbReference>
<dbReference type="AlphaFoldDB" id="A0A401XME6"/>
<evidence type="ECO:0000256" key="8">
    <source>
        <dbReference type="ARBA" id="ARBA00023118"/>
    </source>
</evidence>
<dbReference type="NCBIfam" id="TIGR01865">
    <property type="entry name" value="cas_Csn1"/>
    <property type="match status" value="1"/>
</dbReference>
<dbReference type="InterPro" id="IPR003615">
    <property type="entry name" value="HNH_nuc"/>
</dbReference>
<keyword evidence="13" id="KW-0175">Coiled coil</keyword>
<evidence type="ECO:0000256" key="4">
    <source>
        <dbReference type="ARBA" id="ARBA00022759"/>
    </source>
</evidence>
<sequence length="1260" mass="147377">MSCKKILGLDLGVSSIGWALIKEENEKPNEIIGMGVRIIPLDKDESDEFSSGNKITKNQNRTSKRTARKGYYRYVLRRTALTAELKKHNMFDEQLFKISQLELWELRAKAVTEKISLKELGRVLYHLNQKRGYKSSRSEENADKKDTDYVAEVKNRYQLLKEEGKTIGQKFFEELSKNKHYRTKQQVFPREAYIEEFDAIMQKQKEFYTDVLTDALINHLRDDIIYFQRKLKSQKGLVSICEFEGFHVKNKDGKEIFTGPKVAHRSNPLFQVEKIWETINNISIKDKRNNEFPISLEQKQKIFEYLDNHEKLSQTELFKILEIKDKSGWFGNKMLSKGLQGNLTKIAIKNALNNDELAKKWLTFNLNIQPTGSKTYQYNPNTGEVIKEIEAKIVSEKCINEPLYQLWHTIYSISDIEECKNALIKKFGFDNATAERLAKIDFTKQSYGNKSLKAIRKILPYLMDGFKYSDAASIAGYNHSNSLTKDQVLARQLLDKIPLLQKNSLRQPVVEKILNQMIHIVNDIIDEKRGWVTKEEREKGLFEIRIELARELKQSKEERNETFKNINKIERENKEIEKRLQELGLRATRKNIIKYRLFNEINGEDKKVNAMCIYTGKTFSLTDALKGNEIDVEHIIPKSLLFDDSQSNKTLTFRWINQEKGDRTAYDYMASKGEAALNEYIERVNKLFKDGIIKKAKHDKLLMPGDKIPKDFIERQLRESQYIARKSREILTQVAKNVWSTSGSVTEYMRRLWGWDDVLMNLQMQRVKEIIPDPLAEGITEIVEWETHDGQKHQKEVIKDWTKRDDHRHHAIDALTIACTKQGYIQRINTLSAKATRDELYKAVSERKEEFRESLSLLDKYFISQRPFTTKEVENKAAEIIVSFKPGKKVATWGKRFIKKNGKRIKVQDHILVPRGPLSEESVYGKIKTIEKNKPVKYLFENPHLIFKPYIKELVEKRLAEHEGDTKKALGSLKKDPIYLDENKTIPLQYGTCYKEEYVLKYPLGYGQGYLFSGKEDDKKALKVIESIVDKKVKQIVKERIFPNNKFVPIKDSLNNLEKNPIYYDILKKIPIKTVRCFTGLSAVEPVKYNNDGQPIAFVKPGNNHHIAIYEDEHGNKIPHLCTFWHAVERKKYGIPVIIENPKEVWDKILNDKEKYPQSFLEKLPGDKWKIHQYFQTNEIFFIPNAEKNLKYSDCLYRLQKMSIIGNQINLWFRQIFETQIKDDKLSSKSLRFYNVQSIGALEKLKLQKIRVDRLGCIIK</sequence>
<keyword evidence="16" id="KW-1185">Reference proteome</keyword>
<keyword evidence="5 12" id="KW-0378">Hydrolase</keyword>
<reference evidence="15 16" key="1">
    <citation type="submission" date="2018-11" db="EMBL/GenBank/DDBJ databases">
        <title>Schleiferia aggregans sp. nov., a moderately thermophilic heterotrophic bacterium isolated from microbial mats at a terrestrial hot spring.</title>
        <authorList>
            <person name="Iino T."/>
            <person name="Ohkuma M."/>
            <person name="Haruta S."/>
        </authorList>
    </citation>
    <scope>NUCLEOTIDE SEQUENCE [LARGE SCALE GENOMIC DNA]</scope>
    <source>
        <strain evidence="15 16">LA</strain>
    </source>
</reference>
<dbReference type="EMBL" id="BHZE01000017">
    <property type="protein sequence ID" value="GCD78174.1"/>
    <property type="molecule type" value="Genomic_DNA"/>
</dbReference>
<evidence type="ECO:0000313" key="16">
    <source>
        <dbReference type="Proteomes" id="UP000286715"/>
    </source>
</evidence>
<dbReference type="Proteomes" id="UP000286715">
    <property type="component" value="Unassembled WGS sequence"/>
</dbReference>
<comment type="cofactor">
    <cofactor evidence="1 12">
        <name>Mg(2+)</name>
        <dbReference type="ChEBI" id="CHEBI:18420"/>
    </cofactor>
</comment>
<feature type="active site" description="Proton acceptor for HNH nuclease domain" evidence="12">
    <location>
        <position position="634"/>
    </location>
</feature>
<keyword evidence="8 12" id="KW-0051">Antiviral defense</keyword>
<evidence type="ECO:0000256" key="6">
    <source>
        <dbReference type="ARBA" id="ARBA00022842"/>
    </source>
</evidence>
<feature type="coiled-coil region" evidence="13">
    <location>
        <begin position="552"/>
        <end position="586"/>
    </location>
</feature>
<evidence type="ECO:0000256" key="1">
    <source>
        <dbReference type="ARBA" id="ARBA00001946"/>
    </source>
</evidence>
<evidence type="ECO:0000256" key="5">
    <source>
        <dbReference type="ARBA" id="ARBA00022801"/>
    </source>
</evidence>
<dbReference type="OrthoDB" id="9777169at2"/>
<comment type="similarity">
    <text evidence="12">Belongs to the CRISPR-associated Cas9 family.</text>
</comment>
<comment type="domain">
    <text evidence="12">Has 2 endonuclease domains. The discontinuous RuvC-like domain cleaves the target DNA noncomplementary to crRNA while the HNH nuclease domain cleaves the target DNA complementary to crRNA.</text>
</comment>
<feature type="binding site" evidence="12">
    <location>
        <position position="810"/>
    </location>
    <ligand>
        <name>Mg(2+)</name>
        <dbReference type="ChEBI" id="CHEBI:18420"/>
        <label>2</label>
    </ligand>
</feature>
<keyword evidence="9 12" id="KW-0238">DNA-binding</keyword>
<dbReference type="GO" id="GO:0003677">
    <property type="term" value="F:DNA binding"/>
    <property type="evidence" value="ECO:0007669"/>
    <property type="project" value="UniProtKB-UniRule"/>
</dbReference>
<dbReference type="EC" id="3.1.-.-" evidence="12"/>
<feature type="binding site" evidence="12">
    <location>
        <position position="547"/>
    </location>
    <ligand>
        <name>Mg(2+)</name>
        <dbReference type="ChEBI" id="CHEBI:18420"/>
        <label>1</label>
    </ligand>
</feature>
<keyword evidence="7 12" id="KW-0694">RNA-binding</keyword>
<dbReference type="GO" id="GO:0051607">
    <property type="term" value="P:defense response to virus"/>
    <property type="evidence" value="ECO:0007669"/>
    <property type="project" value="UniProtKB-UniRule"/>
</dbReference>
<comment type="caution">
    <text evidence="15">The sequence shown here is derived from an EMBL/GenBank/DDBJ whole genome shotgun (WGS) entry which is preliminary data.</text>
</comment>
<evidence type="ECO:0000259" key="14">
    <source>
        <dbReference type="PROSITE" id="PS51749"/>
    </source>
</evidence>
<evidence type="ECO:0000256" key="7">
    <source>
        <dbReference type="ARBA" id="ARBA00022884"/>
    </source>
</evidence>
<evidence type="ECO:0000256" key="2">
    <source>
        <dbReference type="ARBA" id="ARBA00022722"/>
    </source>
</evidence>
<dbReference type="GO" id="GO:0016787">
    <property type="term" value="F:hydrolase activity"/>
    <property type="evidence" value="ECO:0007669"/>
    <property type="project" value="UniProtKB-KW"/>
</dbReference>
<dbReference type="Gene3D" id="3.30.420.10">
    <property type="entry name" value="Ribonuclease H-like superfamily/Ribonuclease H"/>
    <property type="match status" value="2"/>
</dbReference>
<protein>
    <recommendedName>
        <fullName evidence="12">CRISPR-associated endonuclease Cas9</fullName>
        <ecNumber evidence="12">3.1.-.-</ecNumber>
    </recommendedName>
</protein>
<keyword evidence="4 12" id="KW-0255">Endonuclease</keyword>
<evidence type="ECO:0000256" key="9">
    <source>
        <dbReference type="ARBA" id="ARBA00023125"/>
    </source>
</evidence>
<comment type="subunit">
    <text evidence="11 12">Monomer. Binds crRNA and tracrRNA.</text>
</comment>
<feature type="binding site" evidence="12">
    <location>
        <position position="551"/>
    </location>
    <ligand>
        <name>Mg(2+)</name>
        <dbReference type="ChEBI" id="CHEBI:18420"/>
        <label>1</label>
    </ligand>
</feature>
<dbReference type="InterPro" id="IPR028629">
    <property type="entry name" value="Cas9"/>
</dbReference>
<gene>
    <name evidence="12 15" type="primary">cas9</name>
    <name evidence="15" type="ORF">JCM31826_16560</name>
</gene>
<evidence type="ECO:0000256" key="12">
    <source>
        <dbReference type="HAMAP-Rule" id="MF_01480"/>
    </source>
</evidence>
<organism evidence="15 16">
    <name type="scientific">Thermaurantimonas aggregans</name>
    <dbReference type="NCBI Taxonomy" id="2173829"/>
    <lineage>
        <taxon>Bacteria</taxon>
        <taxon>Pseudomonadati</taxon>
        <taxon>Bacteroidota</taxon>
        <taxon>Flavobacteriia</taxon>
        <taxon>Flavobacteriales</taxon>
        <taxon>Schleiferiaceae</taxon>
        <taxon>Thermaurantimonas</taxon>
    </lineage>
</organism>
<accession>A0A401XME6</accession>
<dbReference type="Pfam" id="PF13395">
    <property type="entry name" value="HNH_4"/>
    <property type="match status" value="1"/>
</dbReference>
<keyword evidence="10" id="KW-0464">Manganese</keyword>
<keyword evidence="6 12" id="KW-0460">Magnesium</keyword>
<dbReference type="InterPro" id="IPR036397">
    <property type="entry name" value="RNaseH_sf"/>
</dbReference>
<dbReference type="GO" id="GO:0003723">
    <property type="term" value="F:RNA binding"/>
    <property type="evidence" value="ECO:0007669"/>
    <property type="project" value="UniProtKB-UniRule"/>
</dbReference>
<dbReference type="RefSeq" id="WP_124398237.1">
    <property type="nucleotide sequence ID" value="NZ_BHZE01000017.1"/>
</dbReference>
<dbReference type="InterPro" id="IPR041383">
    <property type="entry name" value="RuvC_III"/>
</dbReference>
<name>A0A401XME6_9FLAO</name>
<evidence type="ECO:0000256" key="11">
    <source>
        <dbReference type="ARBA" id="ARBA00046380"/>
    </source>
</evidence>
<keyword evidence="2 12" id="KW-0540">Nuclease</keyword>
<dbReference type="GO" id="GO:0046872">
    <property type="term" value="F:metal ion binding"/>
    <property type="evidence" value="ECO:0007669"/>
    <property type="project" value="UniProtKB-UniRule"/>
</dbReference>
<feature type="domain" description="HNH Cas9-type" evidence="14">
    <location>
        <begin position="555"/>
        <end position="717"/>
    </location>
</feature>
<feature type="binding site" evidence="12">
    <location>
        <position position="551"/>
    </location>
    <ligand>
        <name>Mg(2+)</name>
        <dbReference type="ChEBI" id="CHEBI:18420"/>
        <label>2</label>
    </ligand>
</feature>
<keyword evidence="3 12" id="KW-0479">Metal-binding</keyword>
<dbReference type="Pfam" id="PF18541">
    <property type="entry name" value="RuvC_III"/>
    <property type="match status" value="1"/>
</dbReference>
<dbReference type="HAMAP" id="MF_01480">
    <property type="entry name" value="Cas9"/>
    <property type="match status" value="1"/>
</dbReference>
<feature type="binding site" evidence="12">
    <location>
        <position position="10"/>
    </location>
    <ligand>
        <name>Mg(2+)</name>
        <dbReference type="ChEBI" id="CHEBI:18420"/>
        <label>1</label>
    </ligand>
</feature>
<feature type="active site" description="For RuvC-like nuclease domain" evidence="12">
    <location>
        <position position="10"/>
    </location>
</feature>
<evidence type="ECO:0000256" key="3">
    <source>
        <dbReference type="ARBA" id="ARBA00022723"/>
    </source>
</evidence>
<dbReference type="Gene3D" id="1.10.30.50">
    <property type="match status" value="1"/>
</dbReference>